<dbReference type="AlphaFoldDB" id="A0A9W4JTW2"/>
<dbReference type="Proteomes" id="UP001152649">
    <property type="component" value="Unassembled WGS sequence"/>
</dbReference>
<organism evidence="1 2">
    <name type="scientific">Penicillium salamii</name>
    <dbReference type="NCBI Taxonomy" id="1612424"/>
    <lineage>
        <taxon>Eukaryota</taxon>
        <taxon>Fungi</taxon>
        <taxon>Dikarya</taxon>
        <taxon>Ascomycota</taxon>
        <taxon>Pezizomycotina</taxon>
        <taxon>Eurotiomycetes</taxon>
        <taxon>Eurotiomycetidae</taxon>
        <taxon>Eurotiales</taxon>
        <taxon>Aspergillaceae</taxon>
        <taxon>Penicillium</taxon>
    </lineage>
</organism>
<dbReference type="OrthoDB" id="4155294at2759"/>
<proteinExistence type="predicted"/>
<evidence type="ECO:0000313" key="1">
    <source>
        <dbReference type="EMBL" id="CAG8421448.1"/>
    </source>
</evidence>
<dbReference type="EMBL" id="CAJVPG010000444">
    <property type="protein sequence ID" value="CAG8421448.1"/>
    <property type="molecule type" value="Genomic_DNA"/>
</dbReference>
<reference evidence="1" key="1">
    <citation type="submission" date="2021-07" db="EMBL/GenBank/DDBJ databases">
        <authorList>
            <person name="Branca A.L. A."/>
        </authorList>
    </citation>
    <scope>NUCLEOTIDE SEQUENCE</scope>
</reference>
<gene>
    <name evidence="1" type="ORF">PSALAMII_LOCUS9913</name>
</gene>
<keyword evidence="2" id="KW-1185">Reference proteome</keyword>
<protein>
    <submittedName>
        <fullName evidence="1">Uncharacterized protein</fullName>
    </submittedName>
</protein>
<accession>A0A9W4JTW2</accession>
<evidence type="ECO:0000313" key="2">
    <source>
        <dbReference type="Proteomes" id="UP001152649"/>
    </source>
</evidence>
<sequence length="520" mass="59077">MKTPCTSSLCCSLSLYQNNIMTSPEIKEALVVTSENFLGTRKRKLTPALERSSPSKCLVLTPYGMFSDRFRLTESPLFEPSACLLPSGTIDSRFEIPHPRPFSSSIITAQTPPLRHIIFPFNLRHNDSFMEDSEPLSRLYPGTKAVSFDGYFLTLLFDTLPPKPWPVTIAGVQPYFTTDPQFYDSIPLTNYLRRSLLRISPEINIRYLSFDRIDEAFSLVFQFFAQSDISITEVQYWNNFFIIVLEKEDTIIDNAPSNIGHCHCFYQFEKDMERPNMEILPLSQIRERTKSLSTIGNVFDTSEYDELRPGVMLSSGNSTADRSGLFTTSGVLVEGSFGERFMTVASQGFPFEGRVFHPTHQGKELGQAMREIKHTDIALVKLTHDVTMVNETFESCDSTLPTRFNEFVPCDQRPKLGDTVYMDNPFLGSRQGTCGPHARTKITVGDLHEPKHVWVRTQWHYFGQGFAQHVTNGLAGSVIWDDNRNVLGFFRCAPQKGQYADWCLTVAADYMIEEGLRIVQ</sequence>
<name>A0A9W4JTW2_9EURO</name>
<comment type="caution">
    <text evidence="1">The sequence shown here is derived from an EMBL/GenBank/DDBJ whole genome shotgun (WGS) entry which is preliminary data.</text>
</comment>